<dbReference type="InParanoid" id="A0A2P5HJ72"/>
<gene>
    <name evidence="1" type="ORF">DHEL01_v211295</name>
</gene>
<dbReference type="Proteomes" id="UP000094444">
    <property type="component" value="Unassembled WGS sequence"/>
</dbReference>
<evidence type="ECO:0000313" key="2">
    <source>
        <dbReference type="Proteomes" id="UP000094444"/>
    </source>
</evidence>
<keyword evidence="2" id="KW-1185">Reference proteome</keyword>
<dbReference type="OrthoDB" id="2544694at2759"/>
<evidence type="ECO:0000313" key="1">
    <source>
        <dbReference type="EMBL" id="POS70307.1"/>
    </source>
</evidence>
<sequence length="152" mass="16178">MASKLEYPEESFPTLQPAFVVKVWGIVNKYAAGPVHASGGLFAVPFDQGVVESVGSFEPKLKMKVSSGCDYFKIDADGKYGRPSVKAVFSDDEGRSVVGMADGVTELSEAIQGVLAGTAGVGAIPFKYSGAYFSSSKSSRFPWLMIIARRGH</sequence>
<dbReference type="STRING" id="158607.A0A2P5HJ72"/>
<name>A0A2P5HJ72_DIAHE</name>
<dbReference type="Pfam" id="PF11578">
    <property type="entry name" value="DUF3237"/>
    <property type="match status" value="1"/>
</dbReference>
<accession>A0A2P5HJ72</accession>
<comment type="caution">
    <text evidence="1">The sequence shown here is derived from an EMBL/GenBank/DDBJ whole genome shotgun (WGS) entry which is preliminary data.</text>
</comment>
<organism evidence="1 2">
    <name type="scientific">Diaporthe helianthi</name>
    <dbReference type="NCBI Taxonomy" id="158607"/>
    <lineage>
        <taxon>Eukaryota</taxon>
        <taxon>Fungi</taxon>
        <taxon>Dikarya</taxon>
        <taxon>Ascomycota</taxon>
        <taxon>Pezizomycotina</taxon>
        <taxon>Sordariomycetes</taxon>
        <taxon>Sordariomycetidae</taxon>
        <taxon>Diaporthales</taxon>
        <taxon>Diaporthaceae</taxon>
        <taxon>Diaporthe</taxon>
    </lineage>
</organism>
<dbReference type="Gene3D" id="2.40.160.20">
    <property type="match status" value="1"/>
</dbReference>
<dbReference type="EMBL" id="MAVT02001688">
    <property type="protein sequence ID" value="POS70307.1"/>
    <property type="molecule type" value="Genomic_DNA"/>
</dbReference>
<proteinExistence type="predicted"/>
<reference evidence="1" key="1">
    <citation type="submission" date="2017-09" db="EMBL/GenBank/DDBJ databases">
        <title>Polyketide synthases of a Diaporthe helianthi virulent isolate.</title>
        <authorList>
            <person name="Baroncelli R."/>
        </authorList>
    </citation>
    <scope>NUCLEOTIDE SEQUENCE [LARGE SCALE GENOMIC DNA]</scope>
    <source>
        <strain evidence="1">7/96</strain>
    </source>
</reference>
<dbReference type="AlphaFoldDB" id="A0A2P5HJ72"/>
<protein>
    <submittedName>
        <fullName evidence="1">Uncharacterized protein</fullName>
    </submittedName>
</protein>